<dbReference type="PRINTS" id="PR00038">
    <property type="entry name" value="HTHLUXR"/>
</dbReference>
<sequence length="217" mass="24326">MKNSILIATKDRLTSDTLKELICNGKINNSIMIVHNGDEALNTIIADRPRLILLEAFLPVLSTIAIMEELHKNNLYPRVVCFCVEIDEVLCMKLFKAGVSGLIDGNSSWDEARKICKQVESGKVMIPDLIKESIESFDFENHPEKYTPLSRRQNEVLHLAGEGYSNIQISDKLNISRKTVEKHKGVIRNKMGLNSSTEIAVFAITHGFVGVKEVRCS</sequence>
<dbReference type="Gene3D" id="3.40.50.2300">
    <property type="match status" value="1"/>
</dbReference>
<feature type="domain" description="HTH luxR-type" evidence="3">
    <location>
        <begin position="142"/>
        <end position="207"/>
    </location>
</feature>
<dbReference type="Pfam" id="PF00196">
    <property type="entry name" value="GerE"/>
    <property type="match status" value="1"/>
</dbReference>
<dbReference type="GO" id="GO:0000160">
    <property type="term" value="P:phosphorelay signal transduction system"/>
    <property type="evidence" value="ECO:0007669"/>
    <property type="project" value="InterPro"/>
</dbReference>
<dbReference type="EMBL" id="JAQQAL010000050">
    <property type="protein sequence ID" value="MDC7228517.1"/>
    <property type="molecule type" value="Genomic_DNA"/>
</dbReference>
<dbReference type="CDD" id="cd06170">
    <property type="entry name" value="LuxR_C_like"/>
    <property type="match status" value="1"/>
</dbReference>
<protein>
    <submittedName>
        <fullName evidence="5">Response regulator transcription factor</fullName>
    </submittedName>
</protein>
<evidence type="ECO:0000313" key="6">
    <source>
        <dbReference type="Proteomes" id="UP001221217"/>
    </source>
</evidence>
<proteinExistence type="predicted"/>
<keyword evidence="1" id="KW-0238">DNA-binding</keyword>
<name>A0AAJ1IFS8_9SPIO</name>
<feature type="domain" description="Response regulatory" evidence="4">
    <location>
        <begin position="4"/>
        <end position="120"/>
    </location>
</feature>
<dbReference type="SMART" id="SM00421">
    <property type="entry name" value="HTH_LUXR"/>
    <property type="match status" value="1"/>
</dbReference>
<gene>
    <name evidence="5" type="ORF">PQJ61_17280</name>
</gene>
<organism evidence="5 6">
    <name type="scientific">Candidatus Thalassospirochaeta sargassi</name>
    <dbReference type="NCBI Taxonomy" id="3119039"/>
    <lineage>
        <taxon>Bacteria</taxon>
        <taxon>Pseudomonadati</taxon>
        <taxon>Spirochaetota</taxon>
        <taxon>Spirochaetia</taxon>
        <taxon>Spirochaetales</taxon>
        <taxon>Spirochaetaceae</taxon>
        <taxon>Candidatus Thalassospirochaeta</taxon>
    </lineage>
</organism>
<dbReference type="AlphaFoldDB" id="A0AAJ1IFS8"/>
<dbReference type="PROSITE" id="PS50110">
    <property type="entry name" value="RESPONSE_REGULATORY"/>
    <property type="match status" value="1"/>
</dbReference>
<comment type="caution">
    <text evidence="5">The sequence shown here is derived from an EMBL/GenBank/DDBJ whole genome shotgun (WGS) entry which is preliminary data.</text>
</comment>
<dbReference type="SUPFAM" id="SSF46894">
    <property type="entry name" value="C-terminal effector domain of the bipartite response regulators"/>
    <property type="match status" value="1"/>
</dbReference>
<evidence type="ECO:0000259" key="3">
    <source>
        <dbReference type="PROSITE" id="PS50043"/>
    </source>
</evidence>
<dbReference type="InterPro" id="IPR011006">
    <property type="entry name" value="CheY-like_superfamily"/>
</dbReference>
<accession>A0AAJ1IFS8</accession>
<comment type="caution">
    <text evidence="2">Lacks conserved residue(s) required for the propagation of feature annotation.</text>
</comment>
<dbReference type="Proteomes" id="UP001221217">
    <property type="component" value="Unassembled WGS sequence"/>
</dbReference>
<evidence type="ECO:0000256" key="2">
    <source>
        <dbReference type="PROSITE-ProRule" id="PRU00169"/>
    </source>
</evidence>
<dbReference type="PANTHER" id="PTHR43214">
    <property type="entry name" value="TWO-COMPONENT RESPONSE REGULATOR"/>
    <property type="match status" value="1"/>
</dbReference>
<dbReference type="InterPro" id="IPR001789">
    <property type="entry name" value="Sig_transdc_resp-reg_receiver"/>
</dbReference>
<evidence type="ECO:0000313" key="5">
    <source>
        <dbReference type="EMBL" id="MDC7228517.1"/>
    </source>
</evidence>
<dbReference type="GO" id="GO:0003677">
    <property type="term" value="F:DNA binding"/>
    <property type="evidence" value="ECO:0007669"/>
    <property type="project" value="UniProtKB-KW"/>
</dbReference>
<dbReference type="InterPro" id="IPR039420">
    <property type="entry name" value="WalR-like"/>
</dbReference>
<dbReference type="SUPFAM" id="SSF52172">
    <property type="entry name" value="CheY-like"/>
    <property type="match status" value="1"/>
</dbReference>
<dbReference type="InterPro" id="IPR000792">
    <property type="entry name" value="Tscrpt_reg_LuxR_C"/>
</dbReference>
<dbReference type="GO" id="GO:0006355">
    <property type="term" value="P:regulation of DNA-templated transcription"/>
    <property type="evidence" value="ECO:0007669"/>
    <property type="project" value="InterPro"/>
</dbReference>
<evidence type="ECO:0000256" key="1">
    <source>
        <dbReference type="ARBA" id="ARBA00023125"/>
    </source>
</evidence>
<dbReference type="PROSITE" id="PS50043">
    <property type="entry name" value="HTH_LUXR_2"/>
    <property type="match status" value="1"/>
</dbReference>
<evidence type="ECO:0000259" key="4">
    <source>
        <dbReference type="PROSITE" id="PS50110"/>
    </source>
</evidence>
<dbReference type="InterPro" id="IPR016032">
    <property type="entry name" value="Sig_transdc_resp-reg_C-effctor"/>
</dbReference>
<reference evidence="5 6" key="1">
    <citation type="submission" date="2022-12" db="EMBL/GenBank/DDBJ databases">
        <title>Metagenome assembled genome from gulf of manar.</title>
        <authorList>
            <person name="Kohli P."/>
            <person name="Pk S."/>
            <person name="Venkata Ramana C."/>
            <person name="Sasikala C."/>
        </authorList>
    </citation>
    <scope>NUCLEOTIDE SEQUENCE [LARGE SCALE GENOMIC DNA]</scope>
    <source>
        <strain evidence="5">JB008</strain>
    </source>
</reference>